<dbReference type="EMBL" id="JARIHO010000057">
    <property type="protein sequence ID" value="KAJ7318501.1"/>
    <property type="molecule type" value="Genomic_DNA"/>
</dbReference>
<keyword evidence="2" id="KW-1185">Reference proteome</keyword>
<dbReference type="AlphaFoldDB" id="A0AAD6ZEG1"/>
<organism evidence="1 2">
    <name type="scientific">Mycena albidolilacea</name>
    <dbReference type="NCBI Taxonomy" id="1033008"/>
    <lineage>
        <taxon>Eukaryota</taxon>
        <taxon>Fungi</taxon>
        <taxon>Dikarya</taxon>
        <taxon>Basidiomycota</taxon>
        <taxon>Agaricomycotina</taxon>
        <taxon>Agaricomycetes</taxon>
        <taxon>Agaricomycetidae</taxon>
        <taxon>Agaricales</taxon>
        <taxon>Marasmiineae</taxon>
        <taxon>Mycenaceae</taxon>
        <taxon>Mycena</taxon>
    </lineage>
</organism>
<feature type="non-terminal residue" evidence="1">
    <location>
        <position position="180"/>
    </location>
</feature>
<evidence type="ECO:0000313" key="1">
    <source>
        <dbReference type="EMBL" id="KAJ7318501.1"/>
    </source>
</evidence>
<dbReference type="Proteomes" id="UP001218218">
    <property type="component" value="Unassembled WGS sequence"/>
</dbReference>
<accession>A0AAD6ZEG1</accession>
<proteinExistence type="predicted"/>
<reference evidence="1" key="1">
    <citation type="submission" date="2023-03" db="EMBL/GenBank/DDBJ databases">
        <title>Massive genome expansion in bonnet fungi (Mycena s.s.) driven by repeated elements and novel gene families across ecological guilds.</title>
        <authorList>
            <consortium name="Lawrence Berkeley National Laboratory"/>
            <person name="Harder C.B."/>
            <person name="Miyauchi S."/>
            <person name="Viragh M."/>
            <person name="Kuo A."/>
            <person name="Thoen E."/>
            <person name="Andreopoulos B."/>
            <person name="Lu D."/>
            <person name="Skrede I."/>
            <person name="Drula E."/>
            <person name="Henrissat B."/>
            <person name="Morin E."/>
            <person name="Kohler A."/>
            <person name="Barry K."/>
            <person name="LaButti K."/>
            <person name="Morin E."/>
            <person name="Salamov A."/>
            <person name="Lipzen A."/>
            <person name="Mereny Z."/>
            <person name="Hegedus B."/>
            <person name="Baldrian P."/>
            <person name="Stursova M."/>
            <person name="Weitz H."/>
            <person name="Taylor A."/>
            <person name="Grigoriev I.V."/>
            <person name="Nagy L.G."/>
            <person name="Martin F."/>
            <person name="Kauserud H."/>
        </authorList>
    </citation>
    <scope>NUCLEOTIDE SEQUENCE</scope>
    <source>
        <strain evidence="1">CBHHK002</strain>
    </source>
</reference>
<evidence type="ECO:0000313" key="2">
    <source>
        <dbReference type="Proteomes" id="UP001218218"/>
    </source>
</evidence>
<gene>
    <name evidence="1" type="ORF">DFH08DRAFT_892161</name>
</gene>
<sequence>SSSDARRGAKWGHRGPVHCETLPPPRPCLCVPTLKHECLLGKSAVSIPPRVHGSGPCVAPGASGSHTHIELRPRGRREEWGMCVRPRVCLRCAAAGGESESARGSGNASADAHGLAGDGSGGWAYGVSGGYGDVRAGENGDWGGGECRACTGLNGRPRLEKADIALPSGENGEVGVNLTS</sequence>
<name>A0AAD6ZEG1_9AGAR</name>
<protein>
    <submittedName>
        <fullName evidence="1">Uncharacterized protein</fullName>
    </submittedName>
</protein>
<comment type="caution">
    <text evidence="1">The sequence shown here is derived from an EMBL/GenBank/DDBJ whole genome shotgun (WGS) entry which is preliminary data.</text>
</comment>